<name>A0A176WG36_MARPO</name>
<accession>A0A176WG36</accession>
<proteinExistence type="predicted"/>
<evidence type="ECO:0000313" key="3">
    <source>
        <dbReference type="Proteomes" id="UP000077202"/>
    </source>
</evidence>
<dbReference type="AlphaFoldDB" id="A0A176WG36"/>
<evidence type="ECO:0000256" key="1">
    <source>
        <dbReference type="SAM" id="MobiDB-lite"/>
    </source>
</evidence>
<keyword evidence="3" id="KW-1185">Reference proteome</keyword>
<gene>
    <name evidence="2" type="ORF">AXG93_3415s1210</name>
</gene>
<dbReference type="EMBL" id="LVLJ01001012">
    <property type="protein sequence ID" value="OAE31561.1"/>
    <property type="molecule type" value="Genomic_DNA"/>
</dbReference>
<protein>
    <submittedName>
        <fullName evidence="2">Uncharacterized protein</fullName>
    </submittedName>
</protein>
<sequence length="70" mass="7360">MQFRPDVGNGPGLALRRPGAPGPPFPPTNMWAVGYTLNVFGQEGSGVADVKSQGVFSSAHRFIGLFVLST</sequence>
<comment type="caution">
    <text evidence="2">The sequence shown here is derived from an EMBL/GenBank/DDBJ whole genome shotgun (WGS) entry which is preliminary data.</text>
</comment>
<dbReference type="Proteomes" id="UP000077202">
    <property type="component" value="Unassembled WGS sequence"/>
</dbReference>
<reference evidence="2" key="1">
    <citation type="submission" date="2016-03" db="EMBL/GenBank/DDBJ databases">
        <title>Mechanisms controlling the formation of the plant cell surface in tip-growing cells are functionally conserved among land plants.</title>
        <authorList>
            <person name="Honkanen S."/>
            <person name="Jones V.A."/>
            <person name="Morieri G."/>
            <person name="Champion C."/>
            <person name="Hetherington A.J."/>
            <person name="Kelly S."/>
            <person name="Saint-Marcoux D."/>
            <person name="Proust H."/>
            <person name="Prescott H."/>
            <person name="Dolan L."/>
        </authorList>
    </citation>
    <scope>NUCLEOTIDE SEQUENCE [LARGE SCALE GENOMIC DNA]</scope>
    <source>
        <tissue evidence="2">Whole gametophyte</tissue>
    </source>
</reference>
<evidence type="ECO:0000313" key="2">
    <source>
        <dbReference type="EMBL" id="OAE31561.1"/>
    </source>
</evidence>
<organism evidence="2 3">
    <name type="scientific">Marchantia polymorpha subsp. ruderalis</name>
    <dbReference type="NCBI Taxonomy" id="1480154"/>
    <lineage>
        <taxon>Eukaryota</taxon>
        <taxon>Viridiplantae</taxon>
        <taxon>Streptophyta</taxon>
        <taxon>Embryophyta</taxon>
        <taxon>Marchantiophyta</taxon>
        <taxon>Marchantiopsida</taxon>
        <taxon>Marchantiidae</taxon>
        <taxon>Marchantiales</taxon>
        <taxon>Marchantiaceae</taxon>
        <taxon>Marchantia</taxon>
    </lineage>
</organism>
<feature type="region of interest" description="Disordered" evidence="1">
    <location>
        <begin position="1"/>
        <end position="22"/>
    </location>
</feature>